<dbReference type="InterPro" id="IPR023867">
    <property type="entry name" value="Sulphatase_maturase_rSAM"/>
</dbReference>
<evidence type="ECO:0000256" key="6">
    <source>
        <dbReference type="ARBA" id="ARBA00023014"/>
    </source>
</evidence>
<comment type="cofactor">
    <cofactor evidence="1">
        <name>[4Fe-4S] cluster</name>
        <dbReference type="ChEBI" id="CHEBI:49883"/>
    </cofactor>
</comment>
<organism evidence="9 10">
    <name type="scientific">Caballeronia novacaledonica</name>
    <dbReference type="NCBI Taxonomy" id="1544861"/>
    <lineage>
        <taxon>Bacteria</taxon>
        <taxon>Pseudomonadati</taxon>
        <taxon>Pseudomonadota</taxon>
        <taxon>Betaproteobacteria</taxon>
        <taxon>Burkholderiales</taxon>
        <taxon>Burkholderiaceae</taxon>
        <taxon>Caballeronia</taxon>
    </lineage>
</organism>
<dbReference type="SFLD" id="SFLDS00029">
    <property type="entry name" value="Radical_SAM"/>
    <property type="match status" value="1"/>
</dbReference>
<dbReference type="Gene3D" id="3.20.20.70">
    <property type="entry name" value="Aldolase class I"/>
    <property type="match status" value="1"/>
</dbReference>
<dbReference type="SFLD" id="SFLDG01067">
    <property type="entry name" value="SPASM/twitch_domain_containing"/>
    <property type="match status" value="1"/>
</dbReference>
<evidence type="ECO:0000256" key="1">
    <source>
        <dbReference type="ARBA" id="ARBA00001966"/>
    </source>
</evidence>
<evidence type="ECO:0000256" key="4">
    <source>
        <dbReference type="ARBA" id="ARBA00022723"/>
    </source>
</evidence>
<keyword evidence="3" id="KW-0949">S-adenosyl-L-methionine</keyword>
<gene>
    <name evidence="9" type="ORF">CBA19CS42_35880</name>
</gene>
<evidence type="ECO:0000256" key="2">
    <source>
        <dbReference type="ARBA" id="ARBA00022485"/>
    </source>
</evidence>
<protein>
    <submittedName>
        <fullName evidence="9">Anaerobic sulfatase maturase</fullName>
    </submittedName>
</protein>
<dbReference type="InterPro" id="IPR047207">
    <property type="entry name" value="SPASM_anSME"/>
</dbReference>
<dbReference type="AlphaFoldDB" id="A0AA37MV27"/>
<dbReference type="InterPro" id="IPR034491">
    <property type="entry name" value="Anaerob_Ser_sulfatase-maturase"/>
</dbReference>
<dbReference type="Proteomes" id="UP001055111">
    <property type="component" value="Unassembled WGS sequence"/>
</dbReference>
<dbReference type="NCBIfam" id="TIGR04085">
    <property type="entry name" value="rSAM_more_4Fe4S"/>
    <property type="match status" value="1"/>
</dbReference>
<dbReference type="PANTHER" id="PTHR43273">
    <property type="entry name" value="ANAEROBIC SULFATASE-MATURATING ENZYME HOMOLOG ASLB-RELATED"/>
    <property type="match status" value="1"/>
</dbReference>
<dbReference type="PANTHER" id="PTHR43273:SF3">
    <property type="entry name" value="ANAEROBIC SULFATASE-MATURATING ENZYME HOMOLOG ASLB-RELATED"/>
    <property type="match status" value="1"/>
</dbReference>
<dbReference type="EMBL" id="BPUS01000030">
    <property type="protein sequence ID" value="GJH30014.1"/>
    <property type="molecule type" value="Genomic_DNA"/>
</dbReference>
<feature type="domain" description="Radical SAM core" evidence="8">
    <location>
        <begin position="64"/>
        <end position="305"/>
    </location>
</feature>
<dbReference type="InterPro" id="IPR058240">
    <property type="entry name" value="rSAM_sf"/>
</dbReference>
<proteinExistence type="inferred from homology"/>
<evidence type="ECO:0000259" key="8">
    <source>
        <dbReference type="PROSITE" id="PS51918"/>
    </source>
</evidence>
<dbReference type="InterPro" id="IPR007197">
    <property type="entry name" value="rSAM"/>
</dbReference>
<dbReference type="InterPro" id="IPR023885">
    <property type="entry name" value="4Fe4S-binding_SPASM_dom"/>
</dbReference>
<sequence>MGRRQHEARLEDRVSRAKILAGSAGSVEAATKPAGAEMDEISGSTSVQPIFFHATRPLAPEPAAPAQKGRFHTMAKAIGSTCNIDCTYCYYLHKEHLLDQRRGRRMEVSMLERYIRQYIEAQNGDEIIFSWQGGEPTMLGVDFFRDIVEIQKKHAPAGRHISNDLQTNATLLDDEWCRFLKEHDFLVGVSIDGPRELHDAFRRDRKGQPTFDKVMEGVGYLRKHGVKFNTLTVVNRINAKKPLDVYRFLRNELDSRYIQFIPCVEPKDFRSVAPQHWPPDAMPMLGSSAARPGNADSVVTEWSVDPDDWGYFLSRTFDEWHRKDVGRVLVNLFETAVVQTMGRPAQTCVTAEFCGKALAIEHDGEVYACDHYVYPAFSLGNIRTTHLGEMAFSPQQQRFGYAKRDTLPEYCRQCRHLRVCWGECPKNRFIRSPDGQAGLNYLCSGIRRFHDHVGPALRQLAKQCA</sequence>
<comment type="caution">
    <text evidence="9">The sequence shown here is derived from an EMBL/GenBank/DDBJ whole genome shotgun (WGS) entry which is preliminary data.</text>
</comment>
<keyword evidence="2" id="KW-0004">4Fe-4S</keyword>
<dbReference type="GO" id="GO:0016491">
    <property type="term" value="F:oxidoreductase activity"/>
    <property type="evidence" value="ECO:0007669"/>
    <property type="project" value="InterPro"/>
</dbReference>
<dbReference type="SFLD" id="SFLDF00285">
    <property type="entry name" value="anaerobic_Ser-type_sulfatase-m"/>
    <property type="match status" value="1"/>
</dbReference>
<name>A0AA37MV27_9BURK</name>
<evidence type="ECO:0000256" key="5">
    <source>
        <dbReference type="ARBA" id="ARBA00023004"/>
    </source>
</evidence>
<dbReference type="SFLD" id="SFLDG01386">
    <property type="entry name" value="main_SPASM_domain-containing"/>
    <property type="match status" value="1"/>
</dbReference>
<dbReference type="InterPro" id="IPR013785">
    <property type="entry name" value="Aldolase_TIM"/>
</dbReference>
<dbReference type="Pfam" id="PF04055">
    <property type="entry name" value="Radical_SAM"/>
    <property type="match status" value="1"/>
</dbReference>
<dbReference type="PROSITE" id="PS51918">
    <property type="entry name" value="RADICAL_SAM"/>
    <property type="match status" value="1"/>
</dbReference>
<evidence type="ECO:0000256" key="3">
    <source>
        <dbReference type="ARBA" id="ARBA00022691"/>
    </source>
</evidence>
<dbReference type="SUPFAM" id="SSF102114">
    <property type="entry name" value="Radical SAM enzymes"/>
    <property type="match status" value="1"/>
</dbReference>
<evidence type="ECO:0000313" key="10">
    <source>
        <dbReference type="Proteomes" id="UP001055111"/>
    </source>
</evidence>
<dbReference type="NCBIfam" id="TIGR03942">
    <property type="entry name" value="sulfatase_rSAM"/>
    <property type="match status" value="1"/>
</dbReference>
<dbReference type="CDD" id="cd01335">
    <property type="entry name" value="Radical_SAM"/>
    <property type="match status" value="1"/>
</dbReference>
<evidence type="ECO:0000256" key="7">
    <source>
        <dbReference type="ARBA" id="ARBA00023601"/>
    </source>
</evidence>
<keyword evidence="5" id="KW-0408">Iron</keyword>
<dbReference type="CDD" id="cd21120">
    <property type="entry name" value="SPASM_anSME"/>
    <property type="match status" value="1"/>
</dbReference>
<keyword evidence="6" id="KW-0411">Iron-sulfur</keyword>
<keyword evidence="4" id="KW-0479">Metal-binding</keyword>
<comment type="similarity">
    <text evidence="7">Belongs to the radical SAM superfamily. Anaerobic sulfatase-maturating enzyme family.</text>
</comment>
<dbReference type="GO" id="GO:0051539">
    <property type="term" value="F:4 iron, 4 sulfur cluster binding"/>
    <property type="evidence" value="ECO:0007669"/>
    <property type="project" value="UniProtKB-KW"/>
</dbReference>
<evidence type="ECO:0000313" key="9">
    <source>
        <dbReference type="EMBL" id="GJH30014.1"/>
    </source>
</evidence>
<dbReference type="SFLD" id="SFLDG01384">
    <property type="entry name" value="thioether_bond_formation_requi"/>
    <property type="match status" value="1"/>
</dbReference>
<dbReference type="GO" id="GO:0046872">
    <property type="term" value="F:metal ion binding"/>
    <property type="evidence" value="ECO:0007669"/>
    <property type="project" value="UniProtKB-KW"/>
</dbReference>
<reference evidence="9" key="1">
    <citation type="submission" date="2022-09" db="EMBL/GenBank/DDBJ databases">
        <title>Isolation and characterization of 3-chlorobenzoate degrading bacteria from soils in Shizuoka.</title>
        <authorList>
            <person name="Ifat A."/>
            <person name="Ogawa N."/>
            <person name="Kimbara K."/>
            <person name="Moriuchi R."/>
            <person name="Dohra H."/>
            <person name="Shintani M."/>
        </authorList>
    </citation>
    <scope>NUCLEOTIDE SEQUENCE</scope>
    <source>
        <strain evidence="9">19CS4-2</strain>
    </source>
</reference>
<dbReference type="Pfam" id="PF13186">
    <property type="entry name" value="SPASM"/>
    <property type="match status" value="1"/>
</dbReference>
<accession>A0AA37MV27</accession>
<dbReference type="SFLD" id="SFLDG01072">
    <property type="entry name" value="dehydrogenase_like"/>
    <property type="match status" value="1"/>
</dbReference>